<dbReference type="GO" id="GO:0006487">
    <property type="term" value="P:protein N-linked glycosylation"/>
    <property type="evidence" value="ECO:0007669"/>
    <property type="project" value="UniProtKB-UniRule"/>
</dbReference>
<dbReference type="GO" id="GO:0008250">
    <property type="term" value="C:oligosaccharyltransferase complex"/>
    <property type="evidence" value="ECO:0007669"/>
    <property type="project" value="UniProtKB-UniRule"/>
</dbReference>
<dbReference type="Pfam" id="PF05251">
    <property type="entry name" value="Ost5"/>
    <property type="match status" value="1"/>
</dbReference>
<keyword evidence="3 6" id="KW-0812">Transmembrane</keyword>
<dbReference type="Proteomes" id="UP001168146">
    <property type="component" value="Unassembled WGS sequence"/>
</dbReference>
<gene>
    <name evidence="7" type="ORF">LTR82_002156</name>
</gene>
<comment type="function">
    <text evidence="6">Subunit of the oligosaccharyl transferase (OST) complex that catalyzes the initial transfer of a defined glycan (Glc(3)Man(9)GlcNAc(2) in eukaryotes) from the lipid carrier dolichol-pyrophosphate to an asparagine residue within an Asn-X-Ser/Thr consensus motif in nascent polypeptide chains, the first step in protein N-glycosylation. N-glycosylation occurs cotranslationally and the complex associates with the Sec61 complex at the channel-forming translocon complex that mediates protein translocation across the endoplasmic reticulum (ER). All subunits are required for a maximal enzyme activity.</text>
</comment>
<evidence type="ECO:0000313" key="8">
    <source>
        <dbReference type="Proteomes" id="UP001168146"/>
    </source>
</evidence>
<protein>
    <recommendedName>
        <fullName evidence="6">Dolichyl-diphosphooligosaccharide-protein glycosyltransferase subunit OST5</fullName>
    </recommendedName>
</protein>
<comment type="subcellular location">
    <subcellularLocation>
        <location evidence="1 6">Membrane</location>
        <topology evidence="1 6">Multi-pass membrane protein</topology>
    </subcellularLocation>
</comment>
<evidence type="ECO:0000256" key="5">
    <source>
        <dbReference type="ARBA" id="ARBA00023136"/>
    </source>
</evidence>
<comment type="caution">
    <text evidence="7">The sequence shown here is derived from an EMBL/GenBank/DDBJ whole genome shotgun (WGS) entry which is preliminary data.</text>
</comment>
<evidence type="ECO:0000256" key="4">
    <source>
        <dbReference type="ARBA" id="ARBA00022989"/>
    </source>
</evidence>
<comment type="similarity">
    <text evidence="2 6">Belongs to the OST5 family.</text>
</comment>
<comment type="subunit">
    <text evidence="6">Component of the oligosaccharyltransferase (OST) complex.</text>
</comment>
<dbReference type="InterPro" id="IPR007915">
    <property type="entry name" value="TMEM258/Ost5"/>
</dbReference>
<proteinExistence type="inferred from homology"/>
<feature type="transmembrane region" description="Helical" evidence="6">
    <location>
        <begin position="28"/>
        <end position="50"/>
    </location>
</feature>
<name>A0AAN6G1U1_9PEZI</name>
<evidence type="ECO:0000313" key="7">
    <source>
        <dbReference type="EMBL" id="KAK0327393.1"/>
    </source>
</evidence>
<evidence type="ECO:0000256" key="1">
    <source>
        <dbReference type="ARBA" id="ARBA00004141"/>
    </source>
</evidence>
<keyword evidence="5 6" id="KW-0472">Membrane</keyword>
<evidence type="ECO:0000256" key="2">
    <source>
        <dbReference type="ARBA" id="ARBA00009825"/>
    </source>
</evidence>
<dbReference type="AlphaFoldDB" id="A0AAN6G1U1"/>
<dbReference type="EMBL" id="JASUXU010000003">
    <property type="protein sequence ID" value="KAK0327393.1"/>
    <property type="molecule type" value="Genomic_DNA"/>
</dbReference>
<evidence type="ECO:0000256" key="6">
    <source>
        <dbReference type="RuleBase" id="RU367008"/>
    </source>
</evidence>
<organism evidence="7 8">
    <name type="scientific">Friedmanniomyces endolithicus</name>
    <dbReference type="NCBI Taxonomy" id="329885"/>
    <lineage>
        <taxon>Eukaryota</taxon>
        <taxon>Fungi</taxon>
        <taxon>Dikarya</taxon>
        <taxon>Ascomycota</taxon>
        <taxon>Pezizomycotina</taxon>
        <taxon>Dothideomycetes</taxon>
        <taxon>Dothideomycetidae</taxon>
        <taxon>Mycosphaerellales</taxon>
        <taxon>Teratosphaeriaceae</taxon>
        <taxon>Friedmanniomyces</taxon>
    </lineage>
</organism>
<accession>A0AAN6G1U1</accession>
<keyword evidence="4 6" id="KW-1133">Transmembrane helix</keyword>
<feature type="transmembrane region" description="Helical" evidence="6">
    <location>
        <begin position="71"/>
        <end position="96"/>
    </location>
</feature>
<evidence type="ECO:0000256" key="3">
    <source>
        <dbReference type="ARBA" id="ARBA00022692"/>
    </source>
</evidence>
<reference evidence="7" key="1">
    <citation type="submission" date="2021-12" db="EMBL/GenBank/DDBJ databases">
        <title>Black yeast isolated from Biological Soil Crust.</title>
        <authorList>
            <person name="Kurbessoian T."/>
        </authorList>
    </citation>
    <scope>NUCLEOTIDE SEQUENCE</scope>
    <source>
        <strain evidence="7">CCFEE 5208</strain>
    </source>
</reference>
<sequence length="97" mass="10585">MSATPLHDIWEASSSQPFLPSIPKGLQFPIAFTLLFIAVLLTGLFGLSMLTQHRQCQRRADLPTDNTLKNLPLYGIPASLAFAFGAVYMICAVGVYV</sequence>